<name>A0ABV2Q5T6_9BURK</name>
<proteinExistence type="predicted"/>
<reference evidence="1 2" key="1">
    <citation type="submission" date="2024-06" db="EMBL/GenBank/DDBJ databases">
        <title>Sorghum-associated microbial communities from plants grown in Nebraska, USA.</title>
        <authorList>
            <person name="Schachtman D."/>
        </authorList>
    </citation>
    <scope>NUCLEOTIDE SEQUENCE [LARGE SCALE GENOMIC DNA]</scope>
    <source>
        <strain evidence="1 2">2709</strain>
    </source>
</reference>
<dbReference type="RefSeq" id="WP_354442481.1">
    <property type="nucleotide sequence ID" value="NZ_JBEPSH010000003.1"/>
</dbReference>
<gene>
    <name evidence="1" type="ORF">ABIE13_001505</name>
</gene>
<accession>A0ABV2Q5T6</accession>
<keyword evidence="2" id="KW-1185">Reference proteome</keyword>
<protein>
    <submittedName>
        <fullName evidence="1">Uncharacterized protein</fullName>
    </submittedName>
</protein>
<comment type="caution">
    <text evidence="1">The sequence shown here is derived from an EMBL/GenBank/DDBJ whole genome shotgun (WGS) entry which is preliminary data.</text>
</comment>
<organism evidence="1 2">
    <name type="scientific">Ottowia thiooxydans</name>
    <dbReference type="NCBI Taxonomy" id="219182"/>
    <lineage>
        <taxon>Bacteria</taxon>
        <taxon>Pseudomonadati</taxon>
        <taxon>Pseudomonadota</taxon>
        <taxon>Betaproteobacteria</taxon>
        <taxon>Burkholderiales</taxon>
        <taxon>Comamonadaceae</taxon>
        <taxon>Ottowia</taxon>
    </lineage>
</organism>
<sequence length="41" mass="4546">MIICNPETCPAGGSIREFQAYLAEDAKAWAKVVKDYDIKAE</sequence>
<evidence type="ECO:0000313" key="2">
    <source>
        <dbReference type="Proteomes" id="UP001549320"/>
    </source>
</evidence>
<evidence type="ECO:0000313" key="1">
    <source>
        <dbReference type="EMBL" id="MET4576396.1"/>
    </source>
</evidence>
<dbReference type="EMBL" id="JBEPSH010000003">
    <property type="protein sequence ID" value="MET4576396.1"/>
    <property type="molecule type" value="Genomic_DNA"/>
</dbReference>
<dbReference type="Proteomes" id="UP001549320">
    <property type="component" value="Unassembled WGS sequence"/>
</dbReference>